<protein>
    <submittedName>
        <fullName evidence="2">Uncharacterized protein</fullName>
    </submittedName>
</protein>
<dbReference type="AlphaFoldDB" id="A0A6N6MNF5"/>
<evidence type="ECO:0000256" key="1">
    <source>
        <dbReference type="SAM" id="Phobius"/>
    </source>
</evidence>
<dbReference type="Proteomes" id="UP000441523">
    <property type="component" value="Unassembled WGS sequence"/>
</dbReference>
<proteinExistence type="predicted"/>
<keyword evidence="1" id="KW-0472">Membrane</keyword>
<sequence>METLLLPSALSSLFVVGCLTIKALSRWPDQVRNGLAICLVAAVSLIFVEVILDYAPRQSAHRAAEPVASATALYGGVAGTHLAGEPE</sequence>
<organism evidence="2 3">
    <name type="scientific">Methylobacterium planeticum</name>
    <dbReference type="NCBI Taxonomy" id="2615211"/>
    <lineage>
        <taxon>Bacteria</taxon>
        <taxon>Pseudomonadati</taxon>
        <taxon>Pseudomonadota</taxon>
        <taxon>Alphaproteobacteria</taxon>
        <taxon>Hyphomicrobiales</taxon>
        <taxon>Methylobacteriaceae</taxon>
        <taxon>Methylobacterium</taxon>
    </lineage>
</organism>
<keyword evidence="3" id="KW-1185">Reference proteome</keyword>
<evidence type="ECO:0000313" key="2">
    <source>
        <dbReference type="EMBL" id="KAB1069913.1"/>
    </source>
</evidence>
<reference evidence="2 3" key="1">
    <citation type="submission" date="2019-09" db="EMBL/GenBank/DDBJ databases">
        <title>YIM 132548 draft genome.</title>
        <authorList>
            <person name="Jiang L."/>
        </authorList>
    </citation>
    <scope>NUCLEOTIDE SEQUENCE [LARGE SCALE GENOMIC DNA]</scope>
    <source>
        <strain evidence="2 3">YIM 132548</strain>
    </source>
</reference>
<dbReference type="RefSeq" id="WP_150966483.1">
    <property type="nucleotide sequence ID" value="NZ_VZZJ01000035.1"/>
</dbReference>
<accession>A0A6N6MNF5</accession>
<gene>
    <name evidence="2" type="ORF">F6X51_24700</name>
</gene>
<evidence type="ECO:0000313" key="3">
    <source>
        <dbReference type="Proteomes" id="UP000441523"/>
    </source>
</evidence>
<comment type="caution">
    <text evidence="2">The sequence shown here is derived from an EMBL/GenBank/DDBJ whole genome shotgun (WGS) entry which is preliminary data.</text>
</comment>
<name>A0A6N6MNF5_9HYPH</name>
<feature type="transmembrane region" description="Helical" evidence="1">
    <location>
        <begin position="34"/>
        <end position="52"/>
    </location>
</feature>
<dbReference type="EMBL" id="VZZJ01000035">
    <property type="protein sequence ID" value="KAB1069913.1"/>
    <property type="molecule type" value="Genomic_DNA"/>
</dbReference>
<keyword evidence="1" id="KW-0812">Transmembrane</keyword>
<keyword evidence="1" id="KW-1133">Transmembrane helix</keyword>